<reference evidence="2" key="2">
    <citation type="submission" date="2023-01" db="EMBL/GenBank/DDBJ databases">
        <title>Draft genome sequence of Sneathiella chinensis strain NBRC 103408.</title>
        <authorList>
            <person name="Sun Q."/>
            <person name="Mori K."/>
        </authorList>
    </citation>
    <scope>NUCLEOTIDE SEQUENCE</scope>
    <source>
        <strain evidence="2">NBRC 103408</strain>
    </source>
</reference>
<dbReference type="SUPFAM" id="SSF52096">
    <property type="entry name" value="ClpP/crotonase"/>
    <property type="match status" value="1"/>
</dbReference>
<sequence length="262" mass="27735">MTYETIQFSLEAGVATITLNRPDKLNTFTGKMHMELQSLFPVLEGDEVRAVLITGAGRAFGAGADLGETASTDSGDKPDLGATLETQYNPLILFLRGLDKPVISAVNGLAAGASMSLALAADICLAARSAYFLQAFCHIGLIPDAGSTYFLPRLVGSGKAMGLAMLGDKIPAEEAERMGLIWKVCDDEALMDEARALATRLAAGPTKGLGYIKQALNASPENSLAEQLTLERNLQKAAGETHDFAEGVMAFHSKRPPQFKGS</sequence>
<dbReference type="PANTHER" id="PTHR43459">
    <property type="entry name" value="ENOYL-COA HYDRATASE"/>
    <property type="match status" value="1"/>
</dbReference>
<comment type="caution">
    <text evidence="2">The sequence shown here is derived from an EMBL/GenBank/DDBJ whole genome shotgun (WGS) entry which is preliminary data.</text>
</comment>
<dbReference type="InterPro" id="IPR001753">
    <property type="entry name" value="Enoyl-CoA_hydra/iso"/>
</dbReference>
<evidence type="ECO:0000313" key="3">
    <source>
        <dbReference type="Proteomes" id="UP001161409"/>
    </source>
</evidence>
<protein>
    <submittedName>
        <fullName evidence="2">2-(1,2-epoxy-1,2-dihydrophenyl)acetyl-CoA isomerase</fullName>
    </submittedName>
</protein>
<gene>
    <name evidence="2" type="primary">paaG_3</name>
    <name evidence="2" type="ORF">GCM10007924_23500</name>
</gene>
<dbReference type="InterPro" id="IPR029045">
    <property type="entry name" value="ClpP/crotonase-like_dom_sf"/>
</dbReference>
<evidence type="ECO:0000313" key="2">
    <source>
        <dbReference type="EMBL" id="GLQ07129.1"/>
    </source>
</evidence>
<dbReference type="Gene3D" id="3.90.226.10">
    <property type="entry name" value="2-enoyl-CoA Hydratase, Chain A, domain 1"/>
    <property type="match status" value="1"/>
</dbReference>
<dbReference type="InterPro" id="IPR011968">
    <property type="entry name" value="PaaB1"/>
</dbReference>
<dbReference type="Proteomes" id="UP001161409">
    <property type="component" value="Unassembled WGS sequence"/>
</dbReference>
<accession>A0ABQ5U4Q9</accession>
<keyword evidence="3" id="KW-1185">Reference proteome</keyword>
<reference evidence="2" key="1">
    <citation type="journal article" date="2014" name="Int. J. Syst. Evol. Microbiol.">
        <title>Complete genome of a new Firmicutes species belonging to the dominant human colonic microbiota ('Ruminococcus bicirculans') reveals two chromosomes and a selective capacity to utilize plant glucans.</title>
        <authorList>
            <consortium name="NISC Comparative Sequencing Program"/>
            <person name="Wegmann U."/>
            <person name="Louis P."/>
            <person name="Goesmann A."/>
            <person name="Henrissat B."/>
            <person name="Duncan S.H."/>
            <person name="Flint H.J."/>
        </authorList>
    </citation>
    <scope>NUCLEOTIDE SEQUENCE</scope>
    <source>
        <strain evidence="2">NBRC 103408</strain>
    </source>
</reference>
<dbReference type="EMBL" id="BSNF01000008">
    <property type="protein sequence ID" value="GLQ07129.1"/>
    <property type="molecule type" value="Genomic_DNA"/>
</dbReference>
<dbReference type="RefSeq" id="WP_169561198.1">
    <property type="nucleotide sequence ID" value="NZ_BSNF01000008.1"/>
</dbReference>
<dbReference type="Gene3D" id="1.10.12.10">
    <property type="entry name" value="Lyase 2-enoyl-coa Hydratase, Chain A, domain 2"/>
    <property type="match status" value="1"/>
</dbReference>
<dbReference type="InterPro" id="IPR014748">
    <property type="entry name" value="Enoyl-CoA_hydra_C"/>
</dbReference>
<dbReference type="Pfam" id="PF00378">
    <property type="entry name" value="ECH_1"/>
    <property type="match status" value="1"/>
</dbReference>
<keyword evidence="2" id="KW-0413">Isomerase</keyword>
<organism evidence="2 3">
    <name type="scientific">Sneathiella chinensis</name>
    <dbReference type="NCBI Taxonomy" id="349750"/>
    <lineage>
        <taxon>Bacteria</taxon>
        <taxon>Pseudomonadati</taxon>
        <taxon>Pseudomonadota</taxon>
        <taxon>Alphaproteobacteria</taxon>
        <taxon>Sneathiellales</taxon>
        <taxon>Sneathiellaceae</taxon>
        <taxon>Sneathiella</taxon>
    </lineage>
</organism>
<proteinExistence type="inferred from homology"/>
<comment type="similarity">
    <text evidence="1">Belongs to the enoyl-CoA hydratase/isomerase family.</text>
</comment>
<dbReference type="PANTHER" id="PTHR43459:SF1">
    <property type="entry name" value="EG:BACN32G11.4 PROTEIN"/>
    <property type="match status" value="1"/>
</dbReference>
<dbReference type="GO" id="GO:0016853">
    <property type="term" value="F:isomerase activity"/>
    <property type="evidence" value="ECO:0007669"/>
    <property type="project" value="UniProtKB-KW"/>
</dbReference>
<dbReference type="NCBIfam" id="TIGR02280">
    <property type="entry name" value="PaaB1"/>
    <property type="match status" value="1"/>
</dbReference>
<dbReference type="CDD" id="cd06558">
    <property type="entry name" value="crotonase-like"/>
    <property type="match status" value="1"/>
</dbReference>
<name>A0ABQ5U4Q9_9PROT</name>
<evidence type="ECO:0000256" key="1">
    <source>
        <dbReference type="ARBA" id="ARBA00005254"/>
    </source>
</evidence>